<dbReference type="EMBL" id="JAUJYO010000006">
    <property type="protein sequence ID" value="KAK1312943.1"/>
    <property type="molecule type" value="Genomic_DNA"/>
</dbReference>
<dbReference type="Proteomes" id="UP001180020">
    <property type="component" value="Unassembled WGS sequence"/>
</dbReference>
<comment type="caution">
    <text evidence="2">The sequence shown here is derived from an EMBL/GenBank/DDBJ whole genome shotgun (WGS) entry which is preliminary data.</text>
</comment>
<feature type="region of interest" description="Disordered" evidence="1">
    <location>
        <begin position="112"/>
        <end position="157"/>
    </location>
</feature>
<keyword evidence="3" id="KW-1185">Reference proteome</keyword>
<gene>
    <name evidence="2" type="ORF">QJS10_CPA06g01259</name>
</gene>
<evidence type="ECO:0000256" key="1">
    <source>
        <dbReference type="SAM" id="MobiDB-lite"/>
    </source>
</evidence>
<feature type="compositionally biased region" description="Polar residues" evidence="1">
    <location>
        <begin position="66"/>
        <end position="84"/>
    </location>
</feature>
<sequence length="157" mass="17244">MPEFVLKWRLDQIYQMNYLLKFEMGFGRQSRSPMIGSLGLAPTAKLLGTKIFFAARNTDPEVPKFSSPSVEDNSTKAISSQPPSKISYGPSPVFAGEDTVSSVIAQATCFSSSHLDGGKDPHPEVAFHPQRISSESRLKLKKHKSRHVTSDDSSSQS</sequence>
<dbReference type="AlphaFoldDB" id="A0AAV9EH93"/>
<feature type="compositionally biased region" description="Basic and acidic residues" evidence="1">
    <location>
        <begin position="116"/>
        <end position="125"/>
    </location>
</feature>
<protein>
    <submittedName>
        <fullName evidence="2">Uncharacterized protein</fullName>
    </submittedName>
</protein>
<name>A0AAV9EH93_ACOCL</name>
<accession>A0AAV9EH93</accession>
<reference evidence="2" key="1">
    <citation type="journal article" date="2023" name="Nat. Commun.">
        <title>Diploid and tetraploid genomes of Acorus and the evolution of monocots.</title>
        <authorList>
            <person name="Ma L."/>
            <person name="Liu K.W."/>
            <person name="Li Z."/>
            <person name="Hsiao Y.Y."/>
            <person name="Qi Y."/>
            <person name="Fu T."/>
            <person name="Tang G.D."/>
            <person name="Zhang D."/>
            <person name="Sun W.H."/>
            <person name="Liu D.K."/>
            <person name="Li Y."/>
            <person name="Chen G.Z."/>
            <person name="Liu X.D."/>
            <person name="Liao X.Y."/>
            <person name="Jiang Y.T."/>
            <person name="Yu X."/>
            <person name="Hao Y."/>
            <person name="Huang J."/>
            <person name="Zhao X.W."/>
            <person name="Ke S."/>
            <person name="Chen Y.Y."/>
            <person name="Wu W.L."/>
            <person name="Hsu J.L."/>
            <person name="Lin Y.F."/>
            <person name="Huang M.D."/>
            <person name="Li C.Y."/>
            <person name="Huang L."/>
            <person name="Wang Z.W."/>
            <person name="Zhao X."/>
            <person name="Zhong W.Y."/>
            <person name="Peng D.H."/>
            <person name="Ahmad S."/>
            <person name="Lan S."/>
            <person name="Zhang J.S."/>
            <person name="Tsai W.C."/>
            <person name="Van de Peer Y."/>
            <person name="Liu Z.J."/>
        </authorList>
    </citation>
    <scope>NUCLEOTIDE SEQUENCE</scope>
    <source>
        <strain evidence="2">CP</strain>
    </source>
</reference>
<reference evidence="2" key="2">
    <citation type="submission" date="2023-06" db="EMBL/GenBank/DDBJ databases">
        <authorList>
            <person name="Ma L."/>
            <person name="Liu K.-W."/>
            <person name="Li Z."/>
            <person name="Hsiao Y.-Y."/>
            <person name="Qi Y."/>
            <person name="Fu T."/>
            <person name="Tang G."/>
            <person name="Zhang D."/>
            <person name="Sun W.-H."/>
            <person name="Liu D.-K."/>
            <person name="Li Y."/>
            <person name="Chen G.-Z."/>
            <person name="Liu X.-D."/>
            <person name="Liao X.-Y."/>
            <person name="Jiang Y.-T."/>
            <person name="Yu X."/>
            <person name="Hao Y."/>
            <person name="Huang J."/>
            <person name="Zhao X.-W."/>
            <person name="Ke S."/>
            <person name="Chen Y.-Y."/>
            <person name="Wu W.-L."/>
            <person name="Hsu J.-L."/>
            <person name="Lin Y.-F."/>
            <person name="Huang M.-D."/>
            <person name="Li C.-Y."/>
            <person name="Huang L."/>
            <person name="Wang Z.-W."/>
            <person name="Zhao X."/>
            <person name="Zhong W.-Y."/>
            <person name="Peng D.-H."/>
            <person name="Ahmad S."/>
            <person name="Lan S."/>
            <person name="Zhang J.-S."/>
            <person name="Tsai W.-C."/>
            <person name="Van De Peer Y."/>
            <person name="Liu Z.-J."/>
        </authorList>
    </citation>
    <scope>NUCLEOTIDE SEQUENCE</scope>
    <source>
        <strain evidence="2">CP</strain>
        <tissue evidence="2">Leaves</tissue>
    </source>
</reference>
<evidence type="ECO:0000313" key="3">
    <source>
        <dbReference type="Proteomes" id="UP001180020"/>
    </source>
</evidence>
<evidence type="ECO:0000313" key="2">
    <source>
        <dbReference type="EMBL" id="KAK1312943.1"/>
    </source>
</evidence>
<proteinExistence type="predicted"/>
<feature type="region of interest" description="Disordered" evidence="1">
    <location>
        <begin position="59"/>
        <end position="91"/>
    </location>
</feature>
<organism evidence="2 3">
    <name type="scientific">Acorus calamus</name>
    <name type="common">Sweet flag</name>
    <dbReference type="NCBI Taxonomy" id="4465"/>
    <lineage>
        <taxon>Eukaryota</taxon>
        <taxon>Viridiplantae</taxon>
        <taxon>Streptophyta</taxon>
        <taxon>Embryophyta</taxon>
        <taxon>Tracheophyta</taxon>
        <taxon>Spermatophyta</taxon>
        <taxon>Magnoliopsida</taxon>
        <taxon>Liliopsida</taxon>
        <taxon>Acoraceae</taxon>
        <taxon>Acorus</taxon>
    </lineage>
</organism>